<evidence type="ECO:0000313" key="3">
    <source>
        <dbReference type="Proteomes" id="UP000019335"/>
    </source>
</evidence>
<dbReference type="EMBL" id="AZIL01000361">
    <property type="protein sequence ID" value="EWM27892.1"/>
    <property type="molecule type" value="Genomic_DNA"/>
</dbReference>
<feature type="compositionally biased region" description="Basic and acidic residues" evidence="1">
    <location>
        <begin position="90"/>
        <end position="100"/>
    </location>
</feature>
<evidence type="ECO:0000256" key="1">
    <source>
        <dbReference type="SAM" id="MobiDB-lite"/>
    </source>
</evidence>
<keyword evidence="3" id="KW-1185">Reference proteome</keyword>
<dbReference type="Proteomes" id="UP000019335">
    <property type="component" value="Chromosome 5"/>
</dbReference>
<reference evidence="2 3" key="1">
    <citation type="journal article" date="2014" name="Mol. Plant">
        <title>Chromosome Scale Genome Assembly and Transcriptome Profiling of Nannochloropsis gaditana in Nitrogen Depletion.</title>
        <authorList>
            <person name="Corteggiani Carpinelli E."/>
            <person name="Telatin A."/>
            <person name="Vitulo N."/>
            <person name="Forcato C."/>
            <person name="D'Angelo M."/>
            <person name="Schiavon R."/>
            <person name="Vezzi A."/>
            <person name="Giacometti G.M."/>
            <person name="Morosinotto T."/>
            <person name="Valle G."/>
        </authorList>
    </citation>
    <scope>NUCLEOTIDE SEQUENCE [LARGE SCALE GENOMIC DNA]</scope>
    <source>
        <strain evidence="2 3">B-31</strain>
    </source>
</reference>
<feature type="non-terminal residue" evidence="2">
    <location>
        <position position="1"/>
    </location>
</feature>
<sequence length="123" mass="13375">SSTAVVYEHLENLWVGVTEAALDRLMDEPSTPGTRKAVEILARTVCGTEPGAHRTRLMRMEERLRPLLAGEGEGTEEERIGEGEDESEEEGGKVHRDEGRRRGHKAGAGQEGWVGRAEGPEGG</sequence>
<organism evidence="2 3">
    <name type="scientific">Nannochloropsis gaditana</name>
    <dbReference type="NCBI Taxonomy" id="72520"/>
    <lineage>
        <taxon>Eukaryota</taxon>
        <taxon>Sar</taxon>
        <taxon>Stramenopiles</taxon>
        <taxon>Ochrophyta</taxon>
        <taxon>Eustigmatophyceae</taxon>
        <taxon>Eustigmatales</taxon>
        <taxon>Monodopsidaceae</taxon>
        <taxon>Nannochloropsis</taxon>
    </lineage>
</organism>
<proteinExistence type="predicted"/>
<dbReference type="OrthoDB" id="289038at2759"/>
<feature type="region of interest" description="Disordered" evidence="1">
    <location>
        <begin position="64"/>
        <end position="123"/>
    </location>
</feature>
<protein>
    <submittedName>
        <fullName evidence="2">Uncharacterized protein</fullName>
    </submittedName>
</protein>
<name>W7TP91_9STRA</name>
<gene>
    <name evidence="2" type="ORF">Naga_100197g1</name>
</gene>
<dbReference type="AlphaFoldDB" id="W7TP91"/>
<comment type="caution">
    <text evidence="2">The sequence shown here is derived from an EMBL/GenBank/DDBJ whole genome shotgun (WGS) entry which is preliminary data.</text>
</comment>
<evidence type="ECO:0000313" key="2">
    <source>
        <dbReference type="EMBL" id="EWM27892.1"/>
    </source>
</evidence>
<accession>W7TP91</accession>